<evidence type="ECO:0000256" key="3">
    <source>
        <dbReference type="ARBA" id="ARBA00023065"/>
    </source>
</evidence>
<organism evidence="4">
    <name type="scientific">bioreactor metagenome</name>
    <dbReference type="NCBI Taxonomy" id="1076179"/>
    <lineage>
        <taxon>unclassified sequences</taxon>
        <taxon>metagenomes</taxon>
        <taxon>ecological metagenomes</taxon>
    </lineage>
</organism>
<dbReference type="Gene3D" id="3.40.50.10580">
    <property type="entry name" value="ATPase, V1 complex, subunit F"/>
    <property type="match status" value="1"/>
</dbReference>
<evidence type="ECO:0000313" key="4">
    <source>
        <dbReference type="EMBL" id="MPN18938.1"/>
    </source>
</evidence>
<dbReference type="SUPFAM" id="SSF159468">
    <property type="entry name" value="AtpF-like"/>
    <property type="match status" value="1"/>
</dbReference>
<dbReference type="EMBL" id="VSSQ01066382">
    <property type="protein sequence ID" value="MPN18938.1"/>
    <property type="molecule type" value="Genomic_DNA"/>
</dbReference>
<reference evidence="4" key="1">
    <citation type="submission" date="2019-08" db="EMBL/GenBank/DDBJ databases">
        <authorList>
            <person name="Kucharzyk K."/>
            <person name="Murdoch R.W."/>
            <person name="Higgins S."/>
            <person name="Loffler F."/>
        </authorList>
    </citation>
    <scope>NUCLEOTIDE SEQUENCE</scope>
</reference>
<evidence type="ECO:0000256" key="1">
    <source>
        <dbReference type="ARBA" id="ARBA00010148"/>
    </source>
</evidence>
<proteinExistence type="inferred from homology"/>
<dbReference type="InterPro" id="IPR008218">
    <property type="entry name" value="ATPase_V1-cplx_f_g_su"/>
</dbReference>
<name>A0A645FWN1_9ZZZZ</name>
<evidence type="ECO:0000256" key="2">
    <source>
        <dbReference type="ARBA" id="ARBA00022448"/>
    </source>
</evidence>
<protein>
    <submittedName>
        <fullName evidence="4">V-type sodium ATPase subunit G</fullName>
    </submittedName>
</protein>
<dbReference type="GO" id="GO:0046961">
    <property type="term" value="F:proton-transporting ATPase activity, rotational mechanism"/>
    <property type="evidence" value="ECO:0007669"/>
    <property type="project" value="InterPro"/>
</dbReference>
<dbReference type="InterPro" id="IPR036906">
    <property type="entry name" value="ATPase_V1_fsu_sf"/>
</dbReference>
<keyword evidence="3" id="KW-0406">Ion transport</keyword>
<comment type="caution">
    <text evidence="4">The sequence shown here is derived from an EMBL/GenBank/DDBJ whole genome shotgun (WGS) entry which is preliminary data.</text>
</comment>
<gene>
    <name evidence="4" type="primary">ntpG_16</name>
    <name evidence="4" type="ORF">SDC9_166303</name>
</gene>
<accession>A0A645FWN1</accession>
<comment type="similarity">
    <text evidence="1">Belongs to the V-ATPase F subunit family.</text>
</comment>
<sequence length="113" mass="12490">MSANEEKRAMAAIGDYETVLPFQAVGVTPFILRETNDGDFREVLFRCARNDYAVVFVQEDFYTANQNYIQEVNETYSVSVIPIPGIRGGSGAGLKSIRSSVERAVGMDIFAVK</sequence>
<keyword evidence="2" id="KW-0813">Transport</keyword>
<dbReference type="AlphaFoldDB" id="A0A645FWN1"/>
<dbReference type="Pfam" id="PF01990">
    <property type="entry name" value="ATP-synt_F"/>
    <property type="match status" value="1"/>
</dbReference>